<dbReference type="Gene3D" id="3.40.50.2000">
    <property type="entry name" value="Glycogen Phosphorylase B"/>
    <property type="match status" value="1"/>
</dbReference>
<evidence type="ECO:0000256" key="1">
    <source>
        <dbReference type="ARBA" id="ARBA00022679"/>
    </source>
</evidence>
<name>A0A6H1NWN0_PRIMG</name>
<dbReference type="AlphaFoldDB" id="A0A6H1NWN0"/>
<dbReference type="InterPro" id="IPR001296">
    <property type="entry name" value="Glyco_trans_1"/>
</dbReference>
<dbReference type="PANTHER" id="PTHR46401">
    <property type="entry name" value="GLYCOSYLTRANSFERASE WBBK-RELATED"/>
    <property type="match status" value="1"/>
</dbReference>
<sequence>MKILFCGSCLPPQFERKVKYLSAAGNQYQNNLIKALKAHNEVKIISFINIELEISLDELSSECETLNIKPVITQNGTLAAFIKYRKLLKQEIKWADIIISYNVLYPWFGLGRMAAKYHKKAVAVVADYTPPAEHGSLLRKIYAQLTQREFSKYQKIVMLSPGVDAYLKSDQEKMVVNGCLELSKFENITPPTLKNTINIVYTGLLSKITGVDLLVESFMKVNNPKLRLIISGQGEDMSIYLTESAKKDNRIIFKGFVSREEYYEILQSADILVNPRNMNYLQNTNNFPSKVLEYIATGRVIISTKFNGYEEYYEHIIFVDSSESALIAGFLKAVEVVCEDASIVYEKNREFAREFGWEEQIDKFM</sequence>
<dbReference type="GO" id="GO:0016757">
    <property type="term" value="F:glycosyltransferase activity"/>
    <property type="evidence" value="ECO:0007669"/>
    <property type="project" value="TreeGrafter"/>
</dbReference>
<evidence type="ECO:0000313" key="3">
    <source>
        <dbReference type="EMBL" id="QIZ05645.1"/>
    </source>
</evidence>
<feature type="domain" description="Glycosyl transferase family 1" evidence="2">
    <location>
        <begin position="195"/>
        <end position="315"/>
    </location>
</feature>
<proteinExistence type="predicted"/>
<dbReference type="PANTHER" id="PTHR46401:SF2">
    <property type="entry name" value="GLYCOSYLTRANSFERASE WBBK-RELATED"/>
    <property type="match status" value="1"/>
</dbReference>
<dbReference type="CDD" id="cd03801">
    <property type="entry name" value="GT4_PimA-like"/>
    <property type="match status" value="1"/>
</dbReference>
<organism evidence="3 4">
    <name type="scientific">Priestia megaterium</name>
    <name type="common">Bacillus megaterium</name>
    <dbReference type="NCBI Taxonomy" id="1404"/>
    <lineage>
        <taxon>Bacteria</taxon>
        <taxon>Bacillati</taxon>
        <taxon>Bacillota</taxon>
        <taxon>Bacilli</taxon>
        <taxon>Bacillales</taxon>
        <taxon>Bacillaceae</taxon>
        <taxon>Priestia</taxon>
    </lineage>
</organism>
<reference evidence="3 4" key="1">
    <citation type="submission" date="2020-04" db="EMBL/GenBank/DDBJ databases">
        <title>Genome-Wide Identification of 5-Methylcytosine Sites in Bacterial Genomes By High-Throughput Sequencing of MspJI Restriction Fragments.</title>
        <authorList>
            <person name="Wu V."/>
        </authorList>
    </citation>
    <scope>NUCLEOTIDE SEQUENCE [LARGE SCALE GENOMIC DNA]</scope>
    <source>
        <strain evidence="3 4">S2</strain>
    </source>
</reference>
<dbReference type="Pfam" id="PF00534">
    <property type="entry name" value="Glycos_transf_1"/>
    <property type="match status" value="1"/>
</dbReference>
<evidence type="ECO:0000313" key="4">
    <source>
        <dbReference type="Proteomes" id="UP000501868"/>
    </source>
</evidence>
<reference evidence="3 4" key="2">
    <citation type="submission" date="2020-04" db="EMBL/GenBank/DDBJ databases">
        <authorList>
            <person name="Fomenkov A."/>
            <person name="Anton B.P."/>
            <person name="Roberts R.J."/>
        </authorList>
    </citation>
    <scope>NUCLEOTIDE SEQUENCE [LARGE SCALE GENOMIC DNA]</scope>
    <source>
        <strain evidence="3 4">S2</strain>
    </source>
</reference>
<dbReference type="EMBL" id="CP051128">
    <property type="protein sequence ID" value="QIZ05645.1"/>
    <property type="molecule type" value="Genomic_DNA"/>
</dbReference>
<protein>
    <submittedName>
        <fullName evidence="3">Glycosyltransferase family 4 protein</fullName>
    </submittedName>
</protein>
<dbReference type="GO" id="GO:0009103">
    <property type="term" value="P:lipopolysaccharide biosynthetic process"/>
    <property type="evidence" value="ECO:0007669"/>
    <property type="project" value="TreeGrafter"/>
</dbReference>
<evidence type="ECO:0000259" key="2">
    <source>
        <dbReference type="Pfam" id="PF00534"/>
    </source>
</evidence>
<accession>A0A6H1NWN0</accession>
<dbReference type="SUPFAM" id="SSF53756">
    <property type="entry name" value="UDP-Glycosyltransferase/glycogen phosphorylase"/>
    <property type="match status" value="1"/>
</dbReference>
<keyword evidence="1 3" id="KW-0808">Transferase</keyword>
<gene>
    <name evidence="3" type="ORF">HFZ78_01885</name>
</gene>
<dbReference type="Proteomes" id="UP000501868">
    <property type="component" value="Chromosome"/>
</dbReference>